<dbReference type="AlphaFoldDB" id="A0A1V4K7V5"/>
<name>A0A1V4K7V5_PATFA</name>
<gene>
    <name evidence="2" type="ORF">AV530_010777</name>
</gene>
<proteinExistence type="predicted"/>
<accession>A0A1V4K7V5</accession>
<reference evidence="2 3" key="1">
    <citation type="submission" date="2016-02" db="EMBL/GenBank/DDBJ databases">
        <title>Band-tailed pigeon sequencing and assembly.</title>
        <authorList>
            <person name="Soares A.E."/>
            <person name="Novak B.J."/>
            <person name="Rice E.S."/>
            <person name="O'Connell B."/>
            <person name="Chang D."/>
            <person name="Weber S."/>
            <person name="Shapiro B."/>
        </authorList>
    </citation>
    <scope>NUCLEOTIDE SEQUENCE [LARGE SCALE GENOMIC DNA]</scope>
    <source>
        <strain evidence="2">BTP2013</strain>
        <tissue evidence="2">Blood</tissue>
    </source>
</reference>
<dbReference type="EMBL" id="LSYS01004200">
    <property type="protein sequence ID" value="OPJ80465.1"/>
    <property type="molecule type" value="Genomic_DNA"/>
</dbReference>
<feature type="region of interest" description="Disordered" evidence="1">
    <location>
        <begin position="1"/>
        <end position="35"/>
    </location>
</feature>
<evidence type="ECO:0000313" key="3">
    <source>
        <dbReference type="Proteomes" id="UP000190648"/>
    </source>
</evidence>
<sequence length="121" mass="13538">MVTRPAASPDNRLAAEPALGNSAWGSPALTSPSARDPAENVLKFSLVMFNKQQAITATVMVPQRDHFLLCLHFPIHNPILFYSCEEPSEPQMKDAITVKKYYMDIIWLMELFLTIICQDAG</sequence>
<keyword evidence="3" id="KW-1185">Reference proteome</keyword>
<dbReference type="Proteomes" id="UP000190648">
    <property type="component" value="Unassembled WGS sequence"/>
</dbReference>
<comment type="caution">
    <text evidence="2">The sequence shown here is derived from an EMBL/GenBank/DDBJ whole genome shotgun (WGS) entry which is preliminary data.</text>
</comment>
<evidence type="ECO:0000256" key="1">
    <source>
        <dbReference type="SAM" id="MobiDB-lite"/>
    </source>
</evidence>
<organism evidence="2 3">
    <name type="scientific">Patagioenas fasciata monilis</name>
    <dbReference type="NCBI Taxonomy" id="372326"/>
    <lineage>
        <taxon>Eukaryota</taxon>
        <taxon>Metazoa</taxon>
        <taxon>Chordata</taxon>
        <taxon>Craniata</taxon>
        <taxon>Vertebrata</taxon>
        <taxon>Euteleostomi</taxon>
        <taxon>Archelosauria</taxon>
        <taxon>Archosauria</taxon>
        <taxon>Dinosauria</taxon>
        <taxon>Saurischia</taxon>
        <taxon>Theropoda</taxon>
        <taxon>Coelurosauria</taxon>
        <taxon>Aves</taxon>
        <taxon>Neognathae</taxon>
        <taxon>Neoaves</taxon>
        <taxon>Columbimorphae</taxon>
        <taxon>Columbiformes</taxon>
        <taxon>Columbidae</taxon>
        <taxon>Patagioenas</taxon>
    </lineage>
</organism>
<protein>
    <submittedName>
        <fullName evidence="2">Uncharacterized protein</fullName>
    </submittedName>
</protein>
<evidence type="ECO:0000313" key="2">
    <source>
        <dbReference type="EMBL" id="OPJ80465.1"/>
    </source>
</evidence>